<evidence type="ECO:0000313" key="2">
    <source>
        <dbReference type="EMBL" id="KEY63920.1"/>
    </source>
</evidence>
<keyword evidence="3" id="KW-1185">Reference proteome</keyword>
<dbReference type="Proteomes" id="UP000028045">
    <property type="component" value="Unassembled WGS sequence"/>
</dbReference>
<dbReference type="PANTHER" id="PTHR38116">
    <property type="entry name" value="CHROMOSOME 7, WHOLE GENOME SHOTGUN SEQUENCE"/>
    <property type="match status" value="1"/>
</dbReference>
<evidence type="ECO:0000313" key="3">
    <source>
        <dbReference type="Proteomes" id="UP000028045"/>
    </source>
</evidence>
<dbReference type="OrthoDB" id="2245989at2759"/>
<name>A0A084AF41_STACB</name>
<proteinExistence type="predicted"/>
<dbReference type="PANTHER" id="PTHR38116:SF1">
    <property type="entry name" value="BZIP DOMAIN-CONTAINING PROTEIN"/>
    <property type="match status" value="1"/>
</dbReference>
<organism evidence="2 3">
    <name type="scientific">Stachybotrys chartarum (strain CBS 109288 / IBT 7711)</name>
    <name type="common">Toxic black mold</name>
    <name type="synonym">Stilbospora chartarum</name>
    <dbReference type="NCBI Taxonomy" id="1280523"/>
    <lineage>
        <taxon>Eukaryota</taxon>
        <taxon>Fungi</taxon>
        <taxon>Dikarya</taxon>
        <taxon>Ascomycota</taxon>
        <taxon>Pezizomycotina</taxon>
        <taxon>Sordariomycetes</taxon>
        <taxon>Hypocreomycetidae</taxon>
        <taxon>Hypocreales</taxon>
        <taxon>Stachybotryaceae</taxon>
        <taxon>Stachybotrys</taxon>
    </lineage>
</organism>
<protein>
    <submittedName>
        <fullName evidence="2">Uncharacterized protein</fullName>
    </submittedName>
</protein>
<evidence type="ECO:0000256" key="1">
    <source>
        <dbReference type="SAM" id="MobiDB-lite"/>
    </source>
</evidence>
<feature type="region of interest" description="Disordered" evidence="1">
    <location>
        <begin position="138"/>
        <end position="162"/>
    </location>
</feature>
<sequence length="274" mass="31580">MWIRSEDDWSGISDPTARRKIQNRRSRRRKGTGCHETVPPKGAQLVCSKLLSIQQGHMDFDIRTIAEAIRSVNILAIDSEHNRIIMRDFEAFAYRYYAACAPAITFRPSLSQFNFIRALWTNVEVLDLSSSQMSDDDALSPFNSLEPKQAETPTALESGLPAGLRPTDLQRTTLHHPWIDLLPIPKMRDNIFRRGFDSFDEEELCHDMRGRVHQDPGVLVWRDPWDPSGWEVTGSFVQSWGWAVVGCWDLFRSTNKWRALRDEKPLFWIPPVGE</sequence>
<accession>A0A084AF41</accession>
<feature type="region of interest" description="Disordered" evidence="1">
    <location>
        <begin position="14"/>
        <end position="35"/>
    </location>
</feature>
<dbReference type="Pfam" id="PF11905">
    <property type="entry name" value="DUF3425"/>
    <property type="match status" value="1"/>
</dbReference>
<dbReference type="EMBL" id="KL649621">
    <property type="protein sequence ID" value="KEY63920.1"/>
    <property type="molecule type" value="Genomic_DNA"/>
</dbReference>
<feature type="compositionally biased region" description="Basic residues" evidence="1">
    <location>
        <begin position="18"/>
        <end position="32"/>
    </location>
</feature>
<dbReference type="HOGENOM" id="CLU_033726_0_2_1"/>
<reference evidence="2 3" key="1">
    <citation type="journal article" date="2014" name="BMC Genomics">
        <title>Comparative genome sequencing reveals chemotype-specific gene clusters in the toxigenic black mold Stachybotrys.</title>
        <authorList>
            <person name="Semeiks J."/>
            <person name="Borek D."/>
            <person name="Otwinowski Z."/>
            <person name="Grishin N.V."/>
        </authorList>
    </citation>
    <scope>NUCLEOTIDE SEQUENCE [LARGE SCALE GENOMIC DNA]</scope>
    <source>
        <strain evidence="3">CBS 109288 / IBT 7711</strain>
    </source>
</reference>
<dbReference type="InterPro" id="IPR021833">
    <property type="entry name" value="DUF3425"/>
</dbReference>
<gene>
    <name evidence="2" type="ORF">S7711_10246</name>
</gene>
<dbReference type="AlphaFoldDB" id="A0A084AF41"/>